<accession>A0A8C3JF29</accession>
<dbReference type="InterPro" id="IPR039880">
    <property type="entry name" value="CHCT1-like"/>
</dbReference>
<evidence type="ECO:0000256" key="2">
    <source>
        <dbReference type="ARBA" id="ARBA00023242"/>
    </source>
</evidence>
<dbReference type="Pfam" id="PF13907">
    <property type="entry name" value="CHD1-like_C"/>
    <property type="match status" value="1"/>
</dbReference>
<feature type="domain" description="Chromodomain-helicase-DNA-binding protein 1-like C-terminal" evidence="4">
    <location>
        <begin position="49"/>
        <end position="152"/>
    </location>
</feature>
<reference evidence="5" key="2">
    <citation type="submission" date="2025-09" db="UniProtKB">
        <authorList>
            <consortium name="Ensembl"/>
        </authorList>
    </citation>
    <scope>IDENTIFICATION</scope>
</reference>
<dbReference type="PANTHER" id="PTHR21765:SF1">
    <property type="entry name" value="CHD1 HELICAL C-TERMINAL DOMAIN CONTAINING PROTEIN 1"/>
    <property type="match status" value="1"/>
</dbReference>
<evidence type="ECO:0000256" key="1">
    <source>
        <dbReference type="ARBA" id="ARBA00004123"/>
    </source>
</evidence>
<organism evidence="5 6">
    <name type="scientific">Calidris pygmaea</name>
    <name type="common">Spoon-billed sandpiper</name>
    <dbReference type="NCBI Taxonomy" id="425635"/>
    <lineage>
        <taxon>Eukaryota</taxon>
        <taxon>Metazoa</taxon>
        <taxon>Chordata</taxon>
        <taxon>Craniata</taxon>
        <taxon>Vertebrata</taxon>
        <taxon>Euteleostomi</taxon>
        <taxon>Archelosauria</taxon>
        <taxon>Archosauria</taxon>
        <taxon>Dinosauria</taxon>
        <taxon>Saurischia</taxon>
        <taxon>Theropoda</taxon>
        <taxon>Coelurosauria</taxon>
        <taxon>Aves</taxon>
        <taxon>Neognathae</taxon>
        <taxon>Neoaves</taxon>
        <taxon>Charadriiformes</taxon>
        <taxon>Scolopacidae</taxon>
        <taxon>Calidris</taxon>
    </lineage>
</organism>
<reference evidence="5" key="1">
    <citation type="submission" date="2025-08" db="UniProtKB">
        <authorList>
            <consortium name="Ensembl"/>
        </authorList>
    </citation>
    <scope>IDENTIFICATION</scope>
</reference>
<proteinExistence type="predicted"/>
<dbReference type="InterPro" id="IPR025260">
    <property type="entry name" value="CHD1-like_C"/>
</dbReference>
<dbReference type="PANTHER" id="PTHR21765">
    <property type="entry name" value="SIMILAR TO CHROMODOMAIN-HELICASE-DNA-BINDING PROTEIN 1 (CHD-1)"/>
    <property type="match status" value="1"/>
</dbReference>
<comment type="subcellular location">
    <subcellularLocation>
        <location evidence="1">Nucleus</location>
    </subcellularLocation>
</comment>
<dbReference type="SMART" id="SM01176">
    <property type="entry name" value="DUF4208"/>
    <property type="match status" value="1"/>
</dbReference>
<dbReference type="GO" id="GO:0005634">
    <property type="term" value="C:nucleus"/>
    <property type="evidence" value="ECO:0007669"/>
    <property type="project" value="UniProtKB-SubCell"/>
</dbReference>
<evidence type="ECO:0000313" key="5">
    <source>
        <dbReference type="Ensembl" id="ENSCPGP00000006880.1"/>
    </source>
</evidence>
<evidence type="ECO:0000259" key="4">
    <source>
        <dbReference type="SMART" id="SM01176"/>
    </source>
</evidence>
<dbReference type="Proteomes" id="UP000694419">
    <property type="component" value="Unplaced"/>
</dbReference>
<feature type="compositionally biased region" description="Basic and acidic residues" evidence="3">
    <location>
        <begin position="1"/>
        <end position="19"/>
    </location>
</feature>
<keyword evidence="2" id="KW-0539">Nucleus</keyword>
<evidence type="ECO:0000313" key="6">
    <source>
        <dbReference type="Proteomes" id="UP000694419"/>
    </source>
</evidence>
<name>A0A8C3JF29_9CHAR</name>
<feature type="region of interest" description="Disordered" evidence="3">
    <location>
        <begin position="1"/>
        <end position="48"/>
    </location>
</feature>
<dbReference type="Ensembl" id="ENSCPGT00000007571.1">
    <property type="protein sequence ID" value="ENSCPGP00000006880.1"/>
    <property type="gene ID" value="ENSCPGG00000004936.1"/>
</dbReference>
<evidence type="ECO:0000256" key="3">
    <source>
        <dbReference type="SAM" id="MobiDB-lite"/>
    </source>
</evidence>
<protein>
    <submittedName>
        <fullName evidence="5">Chromosome 17 open reading frame 64</fullName>
    </submittedName>
</protein>
<sequence length="221" mass="25193">MEETGFEDKLDGARARDGSGDGTDGQTTKKDLAGTGKEAAFVTGSESSPPGKTPLICCADGLDQDTFKICKELLRPFKKSLRKLHLPQHVPSEKKLKYMKESLTIIGERIDLFVQQYCRASEVKHWQKMLWRFVSLFSEMDAKRLQKLYKYIKNNQMDKFLQLCCPSENTDLLPGLKEEKLQQLYLIWGLHQGTRDLQEDPGQRQSPPTHLQSYIPAVALM</sequence>
<dbReference type="AlphaFoldDB" id="A0A8C3JF29"/>
<keyword evidence="6" id="KW-1185">Reference proteome</keyword>